<reference evidence="3 4" key="1">
    <citation type="submission" date="2023-10" db="EMBL/GenBank/DDBJ databases">
        <title>Draft Genome Sequence of Candida saopaulonensis from a very Premature Infant with Sepsis.</title>
        <authorList>
            <person name="Ning Y."/>
            <person name="Dai R."/>
            <person name="Xiao M."/>
            <person name="Xu Y."/>
            <person name="Yan Q."/>
            <person name="Zhang L."/>
        </authorList>
    </citation>
    <scope>NUCLEOTIDE SEQUENCE [LARGE SCALE GENOMIC DNA]</scope>
    <source>
        <strain evidence="3 4">19XY460</strain>
    </source>
</reference>
<keyword evidence="4" id="KW-1185">Reference proteome</keyword>
<evidence type="ECO:0000259" key="2">
    <source>
        <dbReference type="Pfam" id="PF13259"/>
    </source>
</evidence>
<evidence type="ECO:0000313" key="4">
    <source>
        <dbReference type="Proteomes" id="UP001338582"/>
    </source>
</evidence>
<gene>
    <name evidence="3" type="ORF">PUMCH_000889</name>
</gene>
<accession>A0AAX4H5C1</accession>
<feature type="compositionally biased region" description="Low complexity" evidence="1">
    <location>
        <begin position="1"/>
        <end position="24"/>
    </location>
</feature>
<dbReference type="InterPro" id="IPR053274">
    <property type="entry name" value="Fluconazole_resistance"/>
</dbReference>
<dbReference type="InterPro" id="IPR025124">
    <property type="entry name" value="Gag1-like_clamp"/>
</dbReference>
<name>A0AAX4H5C1_9ASCO</name>
<feature type="domain" description="Gag1-like clamp" evidence="2">
    <location>
        <begin position="228"/>
        <end position="315"/>
    </location>
</feature>
<dbReference type="PANTHER" id="PTHR28065:SF1">
    <property type="entry name" value="DUF4050 DOMAIN-CONTAINING PROTEIN"/>
    <property type="match status" value="1"/>
</dbReference>
<evidence type="ECO:0000313" key="3">
    <source>
        <dbReference type="EMBL" id="WPK23647.1"/>
    </source>
</evidence>
<dbReference type="AlphaFoldDB" id="A0AAX4H5C1"/>
<organism evidence="3 4">
    <name type="scientific">Australozyma saopauloensis</name>
    <dbReference type="NCBI Taxonomy" id="291208"/>
    <lineage>
        <taxon>Eukaryota</taxon>
        <taxon>Fungi</taxon>
        <taxon>Dikarya</taxon>
        <taxon>Ascomycota</taxon>
        <taxon>Saccharomycotina</taxon>
        <taxon>Pichiomycetes</taxon>
        <taxon>Metschnikowiaceae</taxon>
        <taxon>Australozyma</taxon>
    </lineage>
</organism>
<dbReference type="PANTHER" id="PTHR28065">
    <property type="entry name" value="FREQUENIN"/>
    <property type="match status" value="1"/>
</dbReference>
<evidence type="ECO:0000256" key="1">
    <source>
        <dbReference type="SAM" id="MobiDB-lite"/>
    </source>
</evidence>
<dbReference type="KEGG" id="asau:88171957"/>
<dbReference type="GeneID" id="88171957"/>
<sequence>MVPTTSPKETSPSSYPQSPTPSSTRKTISSPRKELKKSHWFFRRLASEWHAFVLKLKDLLEPHTSGDEALDSIFESSDDDFIGRSPGKYGQVTQIESQFLLDYKKHRTLEKVYEAHIAKEKNKGGKQFTHQCIEIQPLRSSMLAQPVVQSSPESGFTHPFTQNAIGSPKASGSTINGASGTKSTVATLGSNGVNSDINGATLASSIDFENERVSSKTDVVLNFTSPQRRRSTCNLGEKLWEERRNRWLETSLDNAELVSQRQSRLSLAHINSKLHPQIYTMFVEKSKPLKNGARINLEDLVSVINAGWTKDAKWDRAARGLP</sequence>
<feature type="region of interest" description="Disordered" evidence="1">
    <location>
        <begin position="1"/>
        <end position="31"/>
    </location>
</feature>
<dbReference type="Pfam" id="PF13259">
    <property type="entry name" value="clamp_Gag1-like"/>
    <property type="match status" value="1"/>
</dbReference>
<protein>
    <recommendedName>
        <fullName evidence="2">Gag1-like clamp domain-containing protein</fullName>
    </recommendedName>
</protein>
<proteinExistence type="predicted"/>
<dbReference type="RefSeq" id="XP_062876033.1">
    <property type="nucleotide sequence ID" value="XM_063019963.1"/>
</dbReference>
<dbReference type="Proteomes" id="UP001338582">
    <property type="component" value="Chromosome 1"/>
</dbReference>
<dbReference type="EMBL" id="CP138894">
    <property type="protein sequence ID" value="WPK23647.1"/>
    <property type="molecule type" value="Genomic_DNA"/>
</dbReference>